<dbReference type="InterPro" id="IPR050445">
    <property type="entry name" value="Bact_polysacc_biosynth/exp"/>
</dbReference>
<evidence type="ECO:0000256" key="5">
    <source>
        <dbReference type="ARBA" id="ARBA00023136"/>
    </source>
</evidence>
<keyword evidence="4 7" id="KW-1133">Transmembrane helix</keyword>
<keyword evidence="2" id="KW-1003">Cell membrane</keyword>
<evidence type="ECO:0000313" key="9">
    <source>
        <dbReference type="EMBL" id="PIP19198.1"/>
    </source>
</evidence>
<dbReference type="GO" id="GO:0004713">
    <property type="term" value="F:protein tyrosine kinase activity"/>
    <property type="evidence" value="ECO:0007669"/>
    <property type="project" value="TreeGrafter"/>
</dbReference>
<feature type="transmembrane region" description="Helical" evidence="7">
    <location>
        <begin position="306"/>
        <end position="324"/>
    </location>
</feature>
<feature type="domain" description="Polysaccharide chain length determinant N-terminal" evidence="8">
    <location>
        <begin position="10"/>
        <end position="73"/>
    </location>
</feature>
<dbReference type="Proteomes" id="UP000231292">
    <property type="component" value="Unassembled WGS sequence"/>
</dbReference>
<comment type="caution">
    <text evidence="9">The sequence shown here is derived from an EMBL/GenBank/DDBJ whole genome shotgun (WGS) entry which is preliminary data.</text>
</comment>
<gene>
    <name evidence="9" type="ORF">COX41_04195</name>
</gene>
<name>A0A2G9YIX2_9BACT</name>
<dbReference type="PANTHER" id="PTHR32309:SF13">
    <property type="entry name" value="FERRIC ENTEROBACTIN TRANSPORT PROTEIN FEPE"/>
    <property type="match status" value="1"/>
</dbReference>
<organism evidence="9 10">
    <name type="scientific">Candidatus Sherwoodlollariibacterium unditelluris</name>
    <dbReference type="NCBI Taxonomy" id="1974757"/>
    <lineage>
        <taxon>Bacteria</taxon>
        <taxon>Pseudomonadati</taxon>
        <taxon>Candidatus Omnitrophota</taxon>
        <taxon>Candidatus Sherwoodlollariibacterium</taxon>
    </lineage>
</organism>
<feature type="coiled-coil region" evidence="6">
    <location>
        <begin position="146"/>
        <end position="222"/>
    </location>
</feature>
<keyword evidence="3 7" id="KW-0812">Transmembrane</keyword>
<comment type="subcellular location">
    <subcellularLocation>
        <location evidence="1">Cell membrane</location>
        <topology evidence="1">Multi-pass membrane protein</topology>
    </subcellularLocation>
</comment>
<evidence type="ECO:0000256" key="4">
    <source>
        <dbReference type="ARBA" id="ARBA00022989"/>
    </source>
</evidence>
<accession>A0A2G9YIX2</accession>
<evidence type="ECO:0000256" key="1">
    <source>
        <dbReference type="ARBA" id="ARBA00004651"/>
    </source>
</evidence>
<evidence type="ECO:0000256" key="7">
    <source>
        <dbReference type="SAM" id="Phobius"/>
    </source>
</evidence>
<dbReference type="InterPro" id="IPR003856">
    <property type="entry name" value="LPS_length_determ_N"/>
</dbReference>
<evidence type="ECO:0000256" key="2">
    <source>
        <dbReference type="ARBA" id="ARBA00022475"/>
    </source>
</evidence>
<protein>
    <recommendedName>
        <fullName evidence="8">Polysaccharide chain length determinant N-terminal domain-containing protein</fullName>
    </recommendedName>
</protein>
<sequence length="333" mass="37680">MENQQNMQEDEIDLSQYVKVIVKRKKTLIVVSLLTLAIGLAYALFSPKIYRISMMIQPPVVGQSLIGANDLEAAENLKSLIINGAFNENLRKKLKLDPDKDKFEIKVVNPLKTNLLQVSVDLESKKKEFGVVLLRNLSEIISSSYANNIEAANNENESQIKASERAILTAKEKAKSLQDQIREVGIRETKLEDEITAINLNTKQILSKREELLENKTSAENESILLLLNFMQNNLSYSNQLNNQFSDLSIRRVNLNLEFKSIDSQISDFQATIEKLKISKNFIKNLRIVAQPRVSPNPVSPSKKKALAISIAMGLFLGVFAIFLQEFWQKSKK</sequence>
<evidence type="ECO:0000259" key="8">
    <source>
        <dbReference type="Pfam" id="PF02706"/>
    </source>
</evidence>
<reference evidence="9 10" key="1">
    <citation type="submission" date="2017-09" db="EMBL/GenBank/DDBJ databases">
        <title>Depth-based differentiation of microbial function through sediment-hosted aquifers and enrichment of novel symbionts in the deep terrestrial subsurface.</title>
        <authorList>
            <person name="Probst A.J."/>
            <person name="Ladd B."/>
            <person name="Jarett J.K."/>
            <person name="Geller-Mcgrath D.E."/>
            <person name="Sieber C.M."/>
            <person name="Emerson J.B."/>
            <person name="Anantharaman K."/>
            <person name="Thomas B.C."/>
            <person name="Malmstrom R."/>
            <person name="Stieglmeier M."/>
            <person name="Klingl A."/>
            <person name="Woyke T."/>
            <person name="Ryan C.M."/>
            <person name="Banfield J.F."/>
        </authorList>
    </citation>
    <scope>NUCLEOTIDE SEQUENCE [LARGE SCALE GENOMIC DNA]</scope>
    <source>
        <strain evidence="9">CG23_combo_of_CG06-09_8_20_14_all_41_10</strain>
    </source>
</reference>
<keyword evidence="6" id="KW-0175">Coiled coil</keyword>
<proteinExistence type="predicted"/>
<dbReference type="Pfam" id="PF02706">
    <property type="entry name" value="Wzz"/>
    <property type="match status" value="1"/>
</dbReference>
<evidence type="ECO:0000313" key="10">
    <source>
        <dbReference type="Proteomes" id="UP000231292"/>
    </source>
</evidence>
<dbReference type="AlphaFoldDB" id="A0A2G9YIX2"/>
<dbReference type="GO" id="GO:0005886">
    <property type="term" value="C:plasma membrane"/>
    <property type="evidence" value="ECO:0007669"/>
    <property type="project" value="UniProtKB-SubCell"/>
</dbReference>
<keyword evidence="5 7" id="KW-0472">Membrane</keyword>
<evidence type="ECO:0000256" key="6">
    <source>
        <dbReference type="SAM" id="Coils"/>
    </source>
</evidence>
<evidence type="ECO:0000256" key="3">
    <source>
        <dbReference type="ARBA" id="ARBA00022692"/>
    </source>
</evidence>
<dbReference type="EMBL" id="PCRK01000101">
    <property type="protein sequence ID" value="PIP19198.1"/>
    <property type="molecule type" value="Genomic_DNA"/>
</dbReference>
<feature type="transmembrane region" description="Helical" evidence="7">
    <location>
        <begin position="27"/>
        <end position="45"/>
    </location>
</feature>
<dbReference type="PANTHER" id="PTHR32309">
    <property type="entry name" value="TYROSINE-PROTEIN KINASE"/>
    <property type="match status" value="1"/>
</dbReference>